<accession>A0AAD5YAM2</accession>
<evidence type="ECO:0000256" key="6">
    <source>
        <dbReference type="ARBA" id="ARBA00022824"/>
    </source>
</evidence>
<comment type="caution">
    <text evidence="12">The sequence shown here is derived from an EMBL/GenBank/DDBJ whole genome shotgun (WGS) entry which is preliminary data.</text>
</comment>
<keyword evidence="9" id="KW-0472">Membrane</keyword>
<comment type="similarity">
    <text evidence="3">Belongs to the ATG2 family.</text>
</comment>
<evidence type="ECO:0000256" key="2">
    <source>
        <dbReference type="ARBA" id="ARBA00004623"/>
    </source>
</evidence>
<dbReference type="Proteomes" id="UP001210925">
    <property type="component" value="Unassembled WGS sequence"/>
</dbReference>
<dbReference type="GO" id="GO:0000045">
    <property type="term" value="P:autophagosome assembly"/>
    <property type="evidence" value="ECO:0007669"/>
    <property type="project" value="TreeGrafter"/>
</dbReference>
<gene>
    <name evidence="12" type="primary">ATG2</name>
    <name evidence="12" type="ORF">HK103_006488</name>
</gene>
<proteinExistence type="inferred from homology"/>
<evidence type="ECO:0000313" key="13">
    <source>
        <dbReference type="Proteomes" id="UP001210925"/>
    </source>
</evidence>
<dbReference type="GO" id="GO:0034727">
    <property type="term" value="P:piecemeal microautophagy of the nucleus"/>
    <property type="evidence" value="ECO:0007669"/>
    <property type="project" value="TreeGrafter"/>
</dbReference>
<reference evidence="12" key="1">
    <citation type="submission" date="2020-05" db="EMBL/GenBank/DDBJ databases">
        <title>Phylogenomic resolution of chytrid fungi.</title>
        <authorList>
            <person name="Stajich J.E."/>
            <person name="Amses K."/>
            <person name="Simmons R."/>
            <person name="Seto K."/>
            <person name="Myers J."/>
            <person name="Bonds A."/>
            <person name="Quandt C.A."/>
            <person name="Barry K."/>
            <person name="Liu P."/>
            <person name="Grigoriev I."/>
            <person name="Longcore J.E."/>
            <person name="James T.Y."/>
        </authorList>
    </citation>
    <scope>NUCLEOTIDE SEQUENCE</scope>
    <source>
        <strain evidence="12">PLAUS21</strain>
    </source>
</reference>
<evidence type="ECO:0000256" key="9">
    <source>
        <dbReference type="ARBA" id="ARBA00023136"/>
    </source>
</evidence>
<comment type="catalytic activity">
    <reaction evidence="11">
        <text>a 1,2-diacyl-sn-glycero-3-phosphoethanolamine(in) = a 1,2-diacyl-sn-glycero-3-phosphoethanolamine(out)</text>
        <dbReference type="Rhea" id="RHEA:38895"/>
        <dbReference type="ChEBI" id="CHEBI:64612"/>
    </reaction>
</comment>
<keyword evidence="6" id="KW-0256">Endoplasmic reticulum</keyword>
<keyword evidence="13" id="KW-1185">Reference proteome</keyword>
<evidence type="ECO:0000256" key="7">
    <source>
        <dbReference type="ARBA" id="ARBA00023006"/>
    </source>
</evidence>
<comment type="catalytic activity">
    <reaction evidence="10">
        <text>a 1,2-diacyl-sn-glycero-3-phospho-L-serine(in) = a 1,2-diacyl-sn-glycero-3-phospho-L-serine(out)</text>
        <dbReference type="Rhea" id="RHEA:38663"/>
        <dbReference type="ChEBI" id="CHEBI:57262"/>
    </reaction>
</comment>
<evidence type="ECO:0000313" key="12">
    <source>
        <dbReference type="EMBL" id="KAJ3261179.1"/>
    </source>
</evidence>
<dbReference type="GO" id="GO:0000422">
    <property type="term" value="P:autophagy of mitochondrion"/>
    <property type="evidence" value="ECO:0007669"/>
    <property type="project" value="TreeGrafter"/>
</dbReference>
<protein>
    <recommendedName>
        <fullName evidence="4">Autophagy-related protein 2</fullName>
    </recommendedName>
</protein>
<evidence type="ECO:0000256" key="10">
    <source>
        <dbReference type="ARBA" id="ARBA00024479"/>
    </source>
</evidence>
<dbReference type="GO" id="GO:0006869">
    <property type="term" value="P:lipid transport"/>
    <property type="evidence" value="ECO:0007669"/>
    <property type="project" value="UniProtKB-KW"/>
</dbReference>
<dbReference type="GO" id="GO:0034045">
    <property type="term" value="C:phagophore assembly site membrane"/>
    <property type="evidence" value="ECO:0007669"/>
    <property type="project" value="UniProtKB-SubCell"/>
</dbReference>
<dbReference type="PANTHER" id="PTHR13190:SF1">
    <property type="entry name" value="AUTOPHAGY-RELATED 2, ISOFORM A"/>
    <property type="match status" value="1"/>
</dbReference>
<evidence type="ECO:0000256" key="3">
    <source>
        <dbReference type="ARBA" id="ARBA00009714"/>
    </source>
</evidence>
<evidence type="ECO:0000256" key="8">
    <source>
        <dbReference type="ARBA" id="ARBA00023055"/>
    </source>
</evidence>
<evidence type="ECO:0000256" key="4">
    <source>
        <dbReference type="ARBA" id="ARBA00018070"/>
    </source>
</evidence>
<dbReference type="PANTHER" id="PTHR13190">
    <property type="entry name" value="AUTOPHAGY-RELATED 2, ISOFORM A"/>
    <property type="match status" value="1"/>
</dbReference>
<dbReference type="GO" id="GO:0005789">
    <property type="term" value="C:endoplasmic reticulum membrane"/>
    <property type="evidence" value="ECO:0007669"/>
    <property type="project" value="UniProtKB-SubCell"/>
</dbReference>
<dbReference type="AlphaFoldDB" id="A0AAD5YAM2"/>
<dbReference type="InterPro" id="IPR026849">
    <property type="entry name" value="ATG2"/>
</dbReference>
<keyword evidence="7" id="KW-0072">Autophagy</keyword>
<dbReference type="EMBL" id="JADGKB010000007">
    <property type="protein sequence ID" value="KAJ3261179.1"/>
    <property type="molecule type" value="Genomic_DNA"/>
</dbReference>
<name>A0AAD5YAM2_9FUNG</name>
<organism evidence="12 13">
    <name type="scientific">Boothiomyces macroporosus</name>
    <dbReference type="NCBI Taxonomy" id="261099"/>
    <lineage>
        <taxon>Eukaryota</taxon>
        <taxon>Fungi</taxon>
        <taxon>Fungi incertae sedis</taxon>
        <taxon>Chytridiomycota</taxon>
        <taxon>Chytridiomycota incertae sedis</taxon>
        <taxon>Chytridiomycetes</taxon>
        <taxon>Rhizophydiales</taxon>
        <taxon>Terramycetaceae</taxon>
        <taxon>Boothiomyces</taxon>
    </lineage>
</organism>
<evidence type="ECO:0000256" key="1">
    <source>
        <dbReference type="ARBA" id="ARBA00004406"/>
    </source>
</evidence>
<keyword evidence="5" id="KW-0813">Transport</keyword>
<sequence>MINEIPEKIRVNQADVLSLVVKYLRSENVEISFNNGSYLEKLLSLDSTWVRLLFSQQTASSQVDASASNDDMADSIYFSDFNISILSDSAISILNLNVLNNLREFFRVPGNINLNEESQENNSEILQFSISLEKCMLTVLPIEQQSSSSYYEHPSDMRKFNHVQLDLSKIKFSSIKSQEEDSKSFYIEIDDYIIKEFVASEGVFDESLFKWKDSKLLDKSQLYQKITDQSNFVDQNGAIRIYFDLFQQEVANLWRVAISLPATQTKLNLRFLASLQNYIPNASSENSVEEHSPKENSNGTVMINISHLRLVADLEVDECHSKYYPVVDVCNAIINFDTSVQQIDKKAVNFILPTILFGLIEPNTGVAEHILGFTDLKCDLTQQTSDIVGLYEDLIITKHKYLREQYSEDAMSSKSWSDVDPESSPVRTTANPLGFENIDMLDASVMKSKILVVADVGQVHGQFSKNSNESLQCILDIIQKLSLKTPPEVNTVSLALLLTVHDIDIAYDIIGDQSFIYEFKLHDVDVVTSFGSAGNSKNLLLLELYGNIFEARTTNNGKHTMLVDKLYTMDEKPMFHLIFSQNDDIDMSLRNITTTAVFTHLFLHLPFDYKTAEQKESKGIESANQFDSFNDLMVIFSDVQIAHIAEIEPVAIYRIDFFKVTSNIISESPTNGVYLRLFNLQVLLGELGLVQIISLDNIKSYIRTNKSGALPEFECEISYNQLNLDFCSDSLNYFLEYCKALGPQSGTEELEKSTTTTTITKPDVIDTFESIDDSAFNVKQKNADTMQEDDDVDWNFEEIPETDEFEGIVTDQIKIFKERKNFKLIPNFIQHMVNIEQVTESEPPQNKLTISEGNLTCRLYAGSHWQHIPHSISPSSDYDAMNSESGAVGRTDYQVEMHFLKIFLNIELFPSTSQSTKHVQLRIGDIEVIDNLKTSQWKKFLTYQAPLSGELPRETGSDMIVFDWNGYQTDGNEEYRVKVKILPIQMYIDQDTLIFMENFFTPPSSEVESPMPGSSKFVDETFFQLFELDPISIQIDYKPKHVDYSSLKGGKLTEMINFLHIDGAKLYLTPVRLSGVYGWQKLFKRILDIWLPHIVDTQITNLASGVSGIKSLVNIGTGIADLVLLPIEQFKQDGRILRGISRGASSFVKTTTIETVKIGTKLASGAQTILESTQSSFLPYQTDEQKVSKLADQPKDLAEGLKMGLQSLNQGVAGAKKLFQPSSQESTLPPGVVPAAMLQPVIGLTEALAKTLVGLSNTLDKTQSKRMHDKYKRK</sequence>
<evidence type="ECO:0000256" key="11">
    <source>
        <dbReference type="ARBA" id="ARBA00024615"/>
    </source>
</evidence>
<dbReference type="Pfam" id="PF13329">
    <property type="entry name" value="ATG2_CAD"/>
    <property type="match status" value="1"/>
</dbReference>
<dbReference type="GO" id="GO:0043495">
    <property type="term" value="F:protein-membrane adaptor activity"/>
    <property type="evidence" value="ECO:0007669"/>
    <property type="project" value="TreeGrafter"/>
</dbReference>
<evidence type="ECO:0000256" key="5">
    <source>
        <dbReference type="ARBA" id="ARBA00022448"/>
    </source>
</evidence>
<keyword evidence="8" id="KW-0445">Lipid transport</keyword>
<comment type="subcellular location">
    <subcellularLocation>
        <location evidence="1">Endoplasmic reticulum membrane</location>
        <topology evidence="1">Peripheral membrane protein</topology>
    </subcellularLocation>
    <subcellularLocation>
        <location evidence="2">Preautophagosomal structure membrane</location>
        <topology evidence="2">Peripheral membrane protein</topology>
    </subcellularLocation>
</comment>
<dbReference type="GO" id="GO:0061723">
    <property type="term" value="P:glycophagy"/>
    <property type="evidence" value="ECO:0007669"/>
    <property type="project" value="TreeGrafter"/>
</dbReference>
<dbReference type="GO" id="GO:0032266">
    <property type="term" value="F:phosphatidylinositol-3-phosphate binding"/>
    <property type="evidence" value="ECO:0007669"/>
    <property type="project" value="TreeGrafter"/>
</dbReference>
<dbReference type="GO" id="GO:0061709">
    <property type="term" value="P:reticulophagy"/>
    <property type="evidence" value="ECO:0007669"/>
    <property type="project" value="TreeGrafter"/>
</dbReference>
<dbReference type="GO" id="GO:0061908">
    <property type="term" value="C:phagophore"/>
    <property type="evidence" value="ECO:0007669"/>
    <property type="project" value="TreeGrafter"/>
</dbReference>